<dbReference type="PRINTS" id="PR00420">
    <property type="entry name" value="RNGMNOXGNASE"/>
</dbReference>
<dbReference type="SUPFAM" id="SSF51905">
    <property type="entry name" value="FAD/NAD(P)-binding domain"/>
    <property type="match status" value="1"/>
</dbReference>
<keyword evidence="2" id="KW-0436">Ligase</keyword>
<comment type="caution">
    <text evidence="2">The sequence shown here is derived from an EMBL/GenBank/DDBJ whole genome shotgun (WGS) entry which is preliminary data.</text>
</comment>
<dbReference type="RefSeq" id="WP_190133813.1">
    <property type="nucleotide sequence ID" value="NZ_BNBT01000002.1"/>
</dbReference>
<feature type="domain" description="Styrene monooxygenase StyA putative substrate binding" evidence="1">
    <location>
        <begin position="149"/>
        <end position="259"/>
    </location>
</feature>
<organism evidence="2 3">
    <name type="scientific">Streptomyces longispororuber</name>
    <dbReference type="NCBI Taxonomy" id="68230"/>
    <lineage>
        <taxon>Bacteria</taxon>
        <taxon>Bacillati</taxon>
        <taxon>Actinomycetota</taxon>
        <taxon>Actinomycetes</taxon>
        <taxon>Kitasatosporales</taxon>
        <taxon>Streptomycetaceae</taxon>
        <taxon>Streptomyces</taxon>
    </lineage>
</organism>
<dbReference type="Pfam" id="PF17885">
    <property type="entry name" value="Smoa_sbd"/>
    <property type="match status" value="1"/>
</dbReference>
<reference evidence="2" key="1">
    <citation type="journal article" date="2014" name="Int. J. Syst. Evol. Microbiol.">
        <title>Complete genome sequence of Corynebacterium casei LMG S-19264T (=DSM 44701T), isolated from a smear-ripened cheese.</title>
        <authorList>
            <consortium name="US DOE Joint Genome Institute (JGI-PGF)"/>
            <person name="Walter F."/>
            <person name="Albersmeier A."/>
            <person name="Kalinowski J."/>
            <person name="Ruckert C."/>
        </authorList>
    </citation>
    <scope>NUCLEOTIDE SEQUENCE</scope>
    <source>
        <strain evidence="2">JCM 4784</strain>
    </source>
</reference>
<protein>
    <submittedName>
        <fullName evidence="2">Alanine-phosphoribitol ligase</fullName>
    </submittedName>
</protein>
<dbReference type="Gene3D" id="3.50.50.60">
    <property type="entry name" value="FAD/NAD(P)-binding domain"/>
    <property type="match status" value="3"/>
</dbReference>
<gene>
    <name evidence="2" type="ORF">GCM10018785_01540</name>
</gene>
<evidence type="ECO:0000313" key="3">
    <source>
        <dbReference type="Proteomes" id="UP000608024"/>
    </source>
</evidence>
<keyword evidence="3" id="KW-1185">Reference proteome</keyword>
<sequence length="420" mass="45469">MRRIAIVGAGQAGLQLALGLLDAGYDVTLVADRRPEEVRGGRVTSTQLMFGPALRLERAAGLALWDDTAPVMPGFELSTWEPEAEPRAPVRRFAARFDDEVRSVDQRVKLAAWLELFEERGGRPEYRSAGPADVGALAAAHELTVLATGRGELSALFAPDPSWPRHDRPARTLACFYVRGGAHDGSDPAAAYVRNTGVPTTGDVIILRALTVGGPCDILLFEGKWGGAYDCWADRPSAADGLRRALGLLRTYAPWEYERFRDAVPTDAGAALYGGITPAVRRPVARVGDRAVLGLADAVAVHDPITGQGANNAARAASSYLAAIRERGELPFDEAWMRRTFAAYWDGARHTHAFTEFMLREPQPDHARRVLETAFDEPEVAHRFANGYADPPSYGPWLLDPAGAEAYLARFAGRSDAPGS</sequence>
<accession>A0A918Z4A6</accession>
<evidence type="ECO:0000259" key="1">
    <source>
        <dbReference type="Pfam" id="PF17885"/>
    </source>
</evidence>
<reference evidence="2" key="2">
    <citation type="submission" date="2020-09" db="EMBL/GenBank/DDBJ databases">
        <authorList>
            <person name="Sun Q."/>
            <person name="Ohkuma M."/>
        </authorList>
    </citation>
    <scope>NUCLEOTIDE SEQUENCE</scope>
    <source>
        <strain evidence="2">JCM 4784</strain>
    </source>
</reference>
<evidence type="ECO:0000313" key="2">
    <source>
        <dbReference type="EMBL" id="GHE35596.1"/>
    </source>
</evidence>
<dbReference type="AlphaFoldDB" id="A0A918Z4A6"/>
<dbReference type="GO" id="GO:0016874">
    <property type="term" value="F:ligase activity"/>
    <property type="evidence" value="ECO:0007669"/>
    <property type="project" value="UniProtKB-KW"/>
</dbReference>
<dbReference type="InterPro" id="IPR041654">
    <property type="entry name" value="StyA_sbd"/>
</dbReference>
<dbReference type="InterPro" id="IPR036188">
    <property type="entry name" value="FAD/NAD-bd_sf"/>
</dbReference>
<dbReference type="Proteomes" id="UP000608024">
    <property type="component" value="Unassembled WGS sequence"/>
</dbReference>
<name>A0A918Z4A6_9ACTN</name>
<dbReference type="EMBL" id="BNBT01000002">
    <property type="protein sequence ID" value="GHE35596.1"/>
    <property type="molecule type" value="Genomic_DNA"/>
</dbReference>
<proteinExistence type="predicted"/>